<dbReference type="RefSeq" id="WP_204605159.1">
    <property type="nucleotide sequence ID" value="NZ_JBHSED010000010.1"/>
</dbReference>
<dbReference type="InterPro" id="IPR011251">
    <property type="entry name" value="Luciferase-like_dom"/>
</dbReference>
<evidence type="ECO:0000256" key="2">
    <source>
        <dbReference type="ARBA" id="ARBA00022643"/>
    </source>
</evidence>
<evidence type="ECO:0000313" key="8">
    <source>
        <dbReference type="Proteomes" id="UP001595755"/>
    </source>
</evidence>
<dbReference type="CDD" id="cd01095">
    <property type="entry name" value="Nitrilotriacetate_monoxgenase"/>
    <property type="match status" value="1"/>
</dbReference>
<keyword evidence="1" id="KW-0285">Flavoprotein</keyword>
<protein>
    <submittedName>
        <fullName evidence="7">LLM class flavin-dependent oxidoreductase</fullName>
        <ecNumber evidence="7">1.-.-.-</ecNumber>
    </submittedName>
</protein>
<keyword evidence="3 7" id="KW-0560">Oxidoreductase</keyword>
<comment type="caution">
    <text evidence="7">The sequence shown here is derived from an EMBL/GenBank/DDBJ whole genome shotgun (WGS) entry which is preliminary data.</text>
</comment>
<keyword evidence="4" id="KW-0503">Monooxygenase</keyword>
<dbReference type="EMBL" id="JBHSED010000010">
    <property type="protein sequence ID" value="MFC4303215.1"/>
    <property type="molecule type" value="Genomic_DNA"/>
</dbReference>
<dbReference type="Proteomes" id="UP001595755">
    <property type="component" value="Unassembled WGS sequence"/>
</dbReference>
<accession>A0ABV8S7Y6</accession>
<dbReference type="PANTHER" id="PTHR30011">
    <property type="entry name" value="ALKANESULFONATE MONOOXYGENASE-RELATED"/>
    <property type="match status" value="1"/>
</dbReference>
<keyword evidence="8" id="KW-1185">Reference proteome</keyword>
<organism evidence="7 8">
    <name type="scientific">Cohnella boryungensis</name>
    <dbReference type="NCBI Taxonomy" id="768479"/>
    <lineage>
        <taxon>Bacteria</taxon>
        <taxon>Bacillati</taxon>
        <taxon>Bacillota</taxon>
        <taxon>Bacilli</taxon>
        <taxon>Bacillales</taxon>
        <taxon>Paenibacillaceae</taxon>
        <taxon>Cohnella</taxon>
    </lineage>
</organism>
<name>A0ABV8S7Y6_9BACL</name>
<dbReference type="SUPFAM" id="SSF51679">
    <property type="entry name" value="Bacterial luciferase-like"/>
    <property type="match status" value="1"/>
</dbReference>
<dbReference type="NCBIfam" id="TIGR03860">
    <property type="entry name" value="FMN_nitrolo"/>
    <property type="match status" value="1"/>
</dbReference>
<evidence type="ECO:0000259" key="6">
    <source>
        <dbReference type="Pfam" id="PF00296"/>
    </source>
</evidence>
<reference evidence="8" key="1">
    <citation type="journal article" date="2019" name="Int. J. Syst. Evol. Microbiol.">
        <title>The Global Catalogue of Microorganisms (GCM) 10K type strain sequencing project: providing services to taxonomists for standard genome sequencing and annotation.</title>
        <authorList>
            <consortium name="The Broad Institute Genomics Platform"/>
            <consortium name="The Broad Institute Genome Sequencing Center for Infectious Disease"/>
            <person name="Wu L."/>
            <person name="Ma J."/>
        </authorList>
    </citation>
    <scope>NUCLEOTIDE SEQUENCE [LARGE SCALE GENOMIC DNA]</scope>
    <source>
        <strain evidence="8">CGMCC 4.1641</strain>
    </source>
</reference>
<evidence type="ECO:0000256" key="4">
    <source>
        <dbReference type="ARBA" id="ARBA00023033"/>
    </source>
</evidence>
<evidence type="ECO:0000256" key="3">
    <source>
        <dbReference type="ARBA" id="ARBA00023002"/>
    </source>
</evidence>
<dbReference type="Pfam" id="PF00296">
    <property type="entry name" value="Bac_luciferase"/>
    <property type="match status" value="1"/>
</dbReference>
<evidence type="ECO:0000256" key="1">
    <source>
        <dbReference type="ARBA" id="ARBA00022630"/>
    </source>
</evidence>
<comment type="similarity">
    <text evidence="5">Belongs to the NtaA/SnaA/DszA monooxygenase family.</text>
</comment>
<sequence>MSVPNRRLHLNLFILSTGHHEASWRHPNAQPQSATDFDYYRKLAQTAERGKMDSIFIAAKYRLANTIKHRVIPQLEALTLLSALAAATERIGLTGTASTTYNEPYQLARQFASLDHISGGRAGWNIVTSTGDATAQNFSQESHLEHKDRYDKGREFVEVVKRLWHSWSEDALVMDKQSGIYADVNRITGAEFQGKYLSVKGALNLPRSPQTYPVLVQAGSSEDGKQFAAELAEVIFTAQNTMEQAAAFYADVKQRARQLGRSSSQLKIMPGFVPIVGDTEGEAKQKERELNELAVSEYGVKCLSDILQTNLFDCPLDGPLPYDALPSLDEIRGQKARFELMVDLARRESLSIRELIVRTAGGRGHFTYAGTPSQIADVMERWLLSEAADGFNLMPPLLPEGLDDFVDKVVPELQSRGIYRTEYEGRTLREHLGLTKGAETPGRSAQPICETVL</sequence>
<dbReference type="EC" id="1.-.-.-" evidence="7"/>
<dbReference type="PANTHER" id="PTHR30011:SF16">
    <property type="entry name" value="C2H2 FINGER DOMAIN TRANSCRIPTION FACTOR (EUROFUNG)-RELATED"/>
    <property type="match status" value="1"/>
</dbReference>
<evidence type="ECO:0000313" key="7">
    <source>
        <dbReference type="EMBL" id="MFC4303215.1"/>
    </source>
</evidence>
<evidence type="ECO:0000256" key="5">
    <source>
        <dbReference type="ARBA" id="ARBA00033748"/>
    </source>
</evidence>
<feature type="domain" description="Luciferase-like" evidence="6">
    <location>
        <begin position="24"/>
        <end position="291"/>
    </location>
</feature>
<dbReference type="InterPro" id="IPR051260">
    <property type="entry name" value="Diverse_substr_monoxygenases"/>
</dbReference>
<proteinExistence type="inferred from homology"/>
<dbReference type="PIRSF" id="PIRSF000337">
    <property type="entry name" value="NTA_MOA"/>
    <property type="match status" value="1"/>
</dbReference>
<dbReference type="GO" id="GO:0016491">
    <property type="term" value="F:oxidoreductase activity"/>
    <property type="evidence" value="ECO:0007669"/>
    <property type="project" value="UniProtKB-KW"/>
</dbReference>
<keyword evidence="2" id="KW-0288">FMN</keyword>
<dbReference type="Gene3D" id="3.20.20.30">
    <property type="entry name" value="Luciferase-like domain"/>
    <property type="match status" value="1"/>
</dbReference>
<gene>
    <name evidence="7" type="ORF">ACFO1S_07095</name>
</gene>
<dbReference type="InterPro" id="IPR036661">
    <property type="entry name" value="Luciferase-like_sf"/>
</dbReference>
<dbReference type="InterPro" id="IPR016215">
    <property type="entry name" value="NTA_MOA"/>
</dbReference>